<organism evidence="1 2">
    <name type="scientific">Trametes coccinea (strain BRFM310)</name>
    <name type="common">Pycnoporus coccineus</name>
    <dbReference type="NCBI Taxonomy" id="1353009"/>
    <lineage>
        <taxon>Eukaryota</taxon>
        <taxon>Fungi</taxon>
        <taxon>Dikarya</taxon>
        <taxon>Basidiomycota</taxon>
        <taxon>Agaricomycotina</taxon>
        <taxon>Agaricomycetes</taxon>
        <taxon>Polyporales</taxon>
        <taxon>Polyporaceae</taxon>
        <taxon>Trametes</taxon>
    </lineage>
</organism>
<sequence length="69" mass="7617">MQAVGRPGMRSAACTEYGDPWQGRPLQRSSYSFCRRVAQLAGLGRTCHLLGHAQRPAARAVKAQKRYDA</sequence>
<keyword evidence="2" id="KW-1185">Reference proteome</keyword>
<gene>
    <name evidence="1" type="ORF">PYCCODRAFT_1432613</name>
</gene>
<proteinExistence type="predicted"/>
<evidence type="ECO:0000313" key="2">
    <source>
        <dbReference type="Proteomes" id="UP000193067"/>
    </source>
</evidence>
<dbReference type="EMBL" id="KZ084093">
    <property type="protein sequence ID" value="OSD05452.1"/>
    <property type="molecule type" value="Genomic_DNA"/>
</dbReference>
<dbReference type="AlphaFoldDB" id="A0A1Y2IZS0"/>
<reference evidence="1 2" key="1">
    <citation type="journal article" date="2015" name="Biotechnol. Biofuels">
        <title>Enhanced degradation of softwood versus hardwood by the white-rot fungus Pycnoporus coccineus.</title>
        <authorList>
            <person name="Couturier M."/>
            <person name="Navarro D."/>
            <person name="Chevret D."/>
            <person name="Henrissat B."/>
            <person name="Piumi F."/>
            <person name="Ruiz-Duenas F.J."/>
            <person name="Martinez A.T."/>
            <person name="Grigoriev I.V."/>
            <person name="Riley R."/>
            <person name="Lipzen A."/>
            <person name="Berrin J.G."/>
            <person name="Master E.R."/>
            <person name="Rosso M.N."/>
        </authorList>
    </citation>
    <scope>NUCLEOTIDE SEQUENCE [LARGE SCALE GENOMIC DNA]</scope>
    <source>
        <strain evidence="1 2">BRFM310</strain>
    </source>
</reference>
<protein>
    <submittedName>
        <fullName evidence="1">Uncharacterized protein</fullName>
    </submittedName>
</protein>
<evidence type="ECO:0000313" key="1">
    <source>
        <dbReference type="EMBL" id="OSD05452.1"/>
    </source>
</evidence>
<name>A0A1Y2IZS0_TRAC3</name>
<accession>A0A1Y2IZS0</accession>
<dbReference type="Proteomes" id="UP000193067">
    <property type="component" value="Unassembled WGS sequence"/>
</dbReference>